<name>A0A517W9L6_9PLAN</name>
<evidence type="ECO:0000313" key="1">
    <source>
        <dbReference type="EMBL" id="QDU01946.1"/>
    </source>
</evidence>
<accession>A0A517W9L6</accession>
<organism evidence="1 2">
    <name type="scientific">Gimesia chilikensis</name>
    <dbReference type="NCBI Taxonomy" id="2605989"/>
    <lineage>
        <taxon>Bacteria</taxon>
        <taxon>Pseudomonadati</taxon>
        <taxon>Planctomycetota</taxon>
        <taxon>Planctomycetia</taxon>
        <taxon>Planctomycetales</taxon>
        <taxon>Planctomycetaceae</taxon>
        <taxon>Gimesia</taxon>
    </lineage>
</organism>
<gene>
    <name evidence="1" type="ORF">V6x_16290</name>
</gene>
<sequence>MDMIINQGGLVRCIYDETIDLTQLGTPAINRGSHVEPVADGQWTADLSPVNGPLLGPFSHRSVALAAEREWLNQHWLLSSP</sequence>
<dbReference type="EMBL" id="CP036347">
    <property type="protein sequence ID" value="QDU01946.1"/>
    <property type="molecule type" value="Genomic_DNA"/>
</dbReference>
<dbReference type="Proteomes" id="UP000320722">
    <property type="component" value="Chromosome"/>
</dbReference>
<evidence type="ECO:0000313" key="2">
    <source>
        <dbReference type="Proteomes" id="UP000320722"/>
    </source>
</evidence>
<proteinExistence type="predicted"/>
<dbReference type="AlphaFoldDB" id="A0A517W9L6"/>
<reference evidence="1 2" key="1">
    <citation type="submission" date="2019-02" db="EMBL/GenBank/DDBJ databases">
        <title>Deep-cultivation of Planctomycetes and their phenomic and genomic characterization uncovers novel biology.</title>
        <authorList>
            <person name="Wiegand S."/>
            <person name="Jogler M."/>
            <person name="Boedeker C."/>
            <person name="Pinto D."/>
            <person name="Vollmers J."/>
            <person name="Rivas-Marin E."/>
            <person name="Kohn T."/>
            <person name="Peeters S.H."/>
            <person name="Heuer A."/>
            <person name="Rast P."/>
            <person name="Oberbeckmann S."/>
            <person name="Bunk B."/>
            <person name="Jeske O."/>
            <person name="Meyerdierks A."/>
            <person name="Storesund J.E."/>
            <person name="Kallscheuer N."/>
            <person name="Luecker S."/>
            <person name="Lage O.M."/>
            <person name="Pohl T."/>
            <person name="Merkel B.J."/>
            <person name="Hornburger P."/>
            <person name="Mueller R.-W."/>
            <person name="Bruemmer F."/>
            <person name="Labrenz M."/>
            <person name="Spormann A.M."/>
            <person name="Op den Camp H."/>
            <person name="Overmann J."/>
            <person name="Amann R."/>
            <person name="Jetten M.S.M."/>
            <person name="Mascher T."/>
            <person name="Medema M.H."/>
            <person name="Devos D.P."/>
            <person name="Kaster A.-K."/>
            <person name="Ovreas L."/>
            <person name="Rohde M."/>
            <person name="Galperin M.Y."/>
            <person name="Jogler C."/>
        </authorList>
    </citation>
    <scope>NUCLEOTIDE SEQUENCE [LARGE SCALE GENOMIC DNA]</scope>
    <source>
        <strain evidence="1 2">V6</strain>
    </source>
</reference>
<dbReference type="RefSeq" id="WP_145038339.1">
    <property type="nucleotide sequence ID" value="NZ_CP036347.1"/>
</dbReference>
<protein>
    <submittedName>
        <fullName evidence="1">Uncharacterized protein</fullName>
    </submittedName>
</protein>